<dbReference type="PROSITE" id="PS51375">
    <property type="entry name" value="PPR"/>
    <property type="match status" value="1"/>
</dbReference>
<reference evidence="3 4" key="1">
    <citation type="submission" date="2020-06" db="EMBL/GenBank/DDBJ databases">
        <title>Transcriptomic and genomic resources for Thalictrum thalictroides and T. hernandezii: Facilitating candidate gene discovery in an emerging model plant lineage.</title>
        <authorList>
            <person name="Arias T."/>
            <person name="Riano-Pachon D.M."/>
            <person name="Di Stilio V.S."/>
        </authorList>
    </citation>
    <scope>NUCLEOTIDE SEQUENCE [LARGE SCALE GENOMIC DNA]</scope>
    <source>
        <strain evidence="4">cv. WT478/WT964</strain>
        <tissue evidence="3">Leaves</tissue>
    </source>
</reference>
<evidence type="ECO:0000256" key="1">
    <source>
        <dbReference type="ARBA" id="ARBA00022737"/>
    </source>
</evidence>
<dbReference type="AlphaFoldDB" id="A0A7J6V7Z7"/>
<dbReference type="InterPro" id="IPR002885">
    <property type="entry name" value="PPR_rpt"/>
</dbReference>
<dbReference type="Gene3D" id="1.25.40.10">
    <property type="entry name" value="Tetratricopeptide repeat domain"/>
    <property type="match status" value="1"/>
</dbReference>
<protein>
    <submittedName>
        <fullName evidence="3">Pentatricopeptide repeat-containing protein</fullName>
    </submittedName>
</protein>
<dbReference type="OrthoDB" id="1936721at2759"/>
<dbReference type="GO" id="GO:0003723">
    <property type="term" value="F:RNA binding"/>
    <property type="evidence" value="ECO:0007669"/>
    <property type="project" value="InterPro"/>
</dbReference>
<comment type="caution">
    <text evidence="3">The sequence shown here is derived from an EMBL/GenBank/DDBJ whole genome shotgun (WGS) entry which is preliminary data.</text>
</comment>
<organism evidence="3 4">
    <name type="scientific">Thalictrum thalictroides</name>
    <name type="common">Rue-anemone</name>
    <name type="synonym">Anemone thalictroides</name>
    <dbReference type="NCBI Taxonomy" id="46969"/>
    <lineage>
        <taxon>Eukaryota</taxon>
        <taxon>Viridiplantae</taxon>
        <taxon>Streptophyta</taxon>
        <taxon>Embryophyta</taxon>
        <taxon>Tracheophyta</taxon>
        <taxon>Spermatophyta</taxon>
        <taxon>Magnoliopsida</taxon>
        <taxon>Ranunculales</taxon>
        <taxon>Ranunculaceae</taxon>
        <taxon>Thalictroideae</taxon>
        <taxon>Thalictrum</taxon>
    </lineage>
</organism>
<dbReference type="Proteomes" id="UP000554482">
    <property type="component" value="Unassembled WGS sequence"/>
</dbReference>
<accession>A0A7J6V7Z7</accession>
<feature type="repeat" description="PPR" evidence="2">
    <location>
        <begin position="25"/>
        <end position="59"/>
    </location>
</feature>
<evidence type="ECO:0000313" key="3">
    <source>
        <dbReference type="EMBL" id="KAF5180295.1"/>
    </source>
</evidence>
<dbReference type="GO" id="GO:0009451">
    <property type="term" value="P:RNA modification"/>
    <property type="evidence" value="ECO:0007669"/>
    <property type="project" value="InterPro"/>
</dbReference>
<dbReference type="PANTHER" id="PTHR47926">
    <property type="entry name" value="PENTATRICOPEPTIDE REPEAT-CONTAINING PROTEIN"/>
    <property type="match status" value="1"/>
</dbReference>
<dbReference type="NCBIfam" id="TIGR00756">
    <property type="entry name" value="PPR"/>
    <property type="match status" value="2"/>
</dbReference>
<dbReference type="InterPro" id="IPR046960">
    <property type="entry name" value="PPR_At4g14850-like_plant"/>
</dbReference>
<keyword evidence="1" id="KW-0677">Repeat</keyword>
<evidence type="ECO:0000313" key="4">
    <source>
        <dbReference type="Proteomes" id="UP000554482"/>
    </source>
</evidence>
<dbReference type="Pfam" id="PF13041">
    <property type="entry name" value="PPR_2"/>
    <property type="match status" value="1"/>
</dbReference>
<name>A0A7J6V7Z7_THATH</name>
<keyword evidence="4" id="KW-1185">Reference proteome</keyword>
<dbReference type="InterPro" id="IPR011990">
    <property type="entry name" value="TPR-like_helical_dom_sf"/>
</dbReference>
<dbReference type="EMBL" id="JABWDY010037646">
    <property type="protein sequence ID" value="KAF5180295.1"/>
    <property type="molecule type" value="Genomic_DNA"/>
</dbReference>
<dbReference type="FunFam" id="1.25.40.10:FF:000073">
    <property type="entry name" value="Pentatricopeptide repeat-containing protein chloroplastic"/>
    <property type="match status" value="1"/>
</dbReference>
<gene>
    <name evidence="3" type="ORF">FRX31_030119</name>
</gene>
<sequence length="93" mass="10726">MISGYSKCGNVDSARKLFDSFREKDLVSWNAMIACYTQNSRPKEAFQLFHEMRKPDVNIQPDEMTFSCVISACSQLGDLKRFVSFLPCRPFMD</sequence>
<proteinExistence type="predicted"/>
<evidence type="ECO:0000256" key="2">
    <source>
        <dbReference type="PROSITE-ProRule" id="PRU00708"/>
    </source>
</evidence>